<keyword evidence="2" id="KW-1003">Cell membrane</keyword>
<organism evidence="9 10">
    <name type="scientific">Nesidiocoris tenuis</name>
    <dbReference type="NCBI Taxonomy" id="355587"/>
    <lineage>
        <taxon>Eukaryota</taxon>
        <taxon>Metazoa</taxon>
        <taxon>Ecdysozoa</taxon>
        <taxon>Arthropoda</taxon>
        <taxon>Hexapoda</taxon>
        <taxon>Insecta</taxon>
        <taxon>Pterygota</taxon>
        <taxon>Neoptera</taxon>
        <taxon>Paraneoptera</taxon>
        <taxon>Hemiptera</taxon>
        <taxon>Heteroptera</taxon>
        <taxon>Panheteroptera</taxon>
        <taxon>Cimicomorpha</taxon>
        <taxon>Miridae</taxon>
        <taxon>Dicyphina</taxon>
        <taxon>Nesidiocoris</taxon>
    </lineage>
</organism>
<keyword evidence="3 8" id="KW-0812">Transmembrane</keyword>
<feature type="transmembrane region" description="Helical" evidence="8">
    <location>
        <begin position="453"/>
        <end position="471"/>
    </location>
</feature>
<dbReference type="EMBL" id="AP028909">
    <property type="protein sequence ID" value="BES88164.1"/>
    <property type="molecule type" value="Genomic_DNA"/>
</dbReference>
<keyword evidence="7" id="KW-0325">Glycoprotein</keyword>
<dbReference type="Proteomes" id="UP001307889">
    <property type="component" value="Chromosome 1"/>
</dbReference>
<accession>A0ABN7A7D7</accession>
<evidence type="ECO:0000256" key="7">
    <source>
        <dbReference type="ARBA" id="ARBA00023180"/>
    </source>
</evidence>
<dbReference type="SUPFAM" id="SSF53850">
    <property type="entry name" value="Periplasmic binding protein-like II"/>
    <property type="match status" value="1"/>
</dbReference>
<evidence type="ECO:0000256" key="2">
    <source>
        <dbReference type="ARBA" id="ARBA00022475"/>
    </source>
</evidence>
<gene>
    <name evidence="9" type="ORF">NTJ_00970</name>
</gene>
<keyword evidence="4 8" id="KW-1133">Transmembrane helix</keyword>
<keyword evidence="5 8" id="KW-0472">Membrane</keyword>
<evidence type="ECO:0000256" key="8">
    <source>
        <dbReference type="SAM" id="Phobius"/>
    </source>
</evidence>
<evidence type="ECO:0000313" key="10">
    <source>
        <dbReference type="Proteomes" id="UP001307889"/>
    </source>
</evidence>
<name>A0ABN7A7D7_9HEMI</name>
<evidence type="ECO:0008006" key="11">
    <source>
        <dbReference type="Google" id="ProtNLM"/>
    </source>
</evidence>
<keyword evidence="10" id="KW-1185">Reference proteome</keyword>
<evidence type="ECO:0000256" key="5">
    <source>
        <dbReference type="ARBA" id="ARBA00023136"/>
    </source>
</evidence>
<dbReference type="InterPro" id="IPR052192">
    <property type="entry name" value="Insect_Ionotropic_Sensory_Rcpt"/>
</dbReference>
<feature type="transmembrane region" description="Helical" evidence="8">
    <location>
        <begin position="565"/>
        <end position="587"/>
    </location>
</feature>
<dbReference type="PANTHER" id="PTHR42643">
    <property type="entry name" value="IONOTROPIC RECEPTOR 20A-RELATED"/>
    <property type="match status" value="1"/>
</dbReference>
<reference evidence="9 10" key="1">
    <citation type="submission" date="2023-09" db="EMBL/GenBank/DDBJ databases">
        <title>Nesidiocoris tenuis whole genome shotgun sequence.</title>
        <authorList>
            <person name="Shibata T."/>
            <person name="Shimoda M."/>
            <person name="Kobayashi T."/>
            <person name="Uehara T."/>
        </authorList>
    </citation>
    <scope>NUCLEOTIDE SEQUENCE [LARGE SCALE GENOMIC DNA]</scope>
    <source>
        <strain evidence="9 10">Japan</strain>
    </source>
</reference>
<feature type="transmembrane region" description="Helical" evidence="8">
    <location>
        <begin position="305"/>
        <end position="326"/>
    </location>
</feature>
<evidence type="ECO:0000256" key="4">
    <source>
        <dbReference type="ARBA" id="ARBA00022989"/>
    </source>
</evidence>
<dbReference type="PANTHER" id="PTHR42643:SF24">
    <property type="entry name" value="IONOTROPIC RECEPTOR 60A"/>
    <property type="match status" value="1"/>
</dbReference>
<protein>
    <recommendedName>
        <fullName evidence="11">Ionotropic glutamate receptor C-terminal domain-containing protein</fullName>
    </recommendedName>
</protein>
<evidence type="ECO:0000313" key="9">
    <source>
        <dbReference type="EMBL" id="BES88164.1"/>
    </source>
</evidence>
<dbReference type="Gene3D" id="3.40.190.10">
    <property type="entry name" value="Periplasmic binding protein-like II"/>
    <property type="match status" value="1"/>
</dbReference>
<evidence type="ECO:0000256" key="3">
    <source>
        <dbReference type="ARBA" id="ARBA00022692"/>
    </source>
</evidence>
<sequence>MLNSNFSLYEDSQPIPQALISLLTLLPTLAVWSDDSQAASAFRSQLPLITSVIQLNETIDMTVLHLHKIAIMMVFSNISSVVWPPFRTFGPNPKTRVLLYCDSCSPPDPHNSKAVLKKLDIVKSSKFVWLIRDQEQIFLLTLNKENSLIRISYEDAVSKFLEQPKIEKIPNFQGKEISFILVNNSVFSYLEANPIPNGKAWIIDGFQTILLIEACRLMNLTPTFRPIAFTQEYLADGTPMPKILLDLLEQKADVAASGLFMRPIYTGILDSTYPWESICVRYLVPRPTLLNSSSQVFSNVFSPRLWIFLSISILLMSSAVSIAVYLERSPAQKRFRKIWYNPIWMVLHLLQLYCPTRAEYSRSLVPLLAAWGWFGFVITSIYNSELAASLTNPFYSEKIQTEKQFLLHGYSWGIAGFIQKDLIFDVSDPYVNEWANKYCVEEKEGDRARKMKLGHYVVIGYSYNNIFYFVLEEKSPPDDATAGYEVADRCAMRKLSGAYFSPGSPYVDGVNLIYRRLTSSGILQKMEYEIMMSSSRLREHIPKNVFTTSRELPRVISFSQLPLSIFHGPLCFLVIGNATALVVFCIFERPKSKLRRTGGARRISRADINAAFNSNNFEQLILPNGSRVLWLNQRKVILR</sequence>
<keyword evidence="6" id="KW-0675">Receptor</keyword>
<evidence type="ECO:0000256" key="1">
    <source>
        <dbReference type="ARBA" id="ARBA00004651"/>
    </source>
</evidence>
<comment type="subcellular location">
    <subcellularLocation>
        <location evidence="1">Cell membrane</location>
        <topology evidence="1">Multi-pass membrane protein</topology>
    </subcellularLocation>
</comment>
<proteinExistence type="predicted"/>
<evidence type="ECO:0000256" key="6">
    <source>
        <dbReference type="ARBA" id="ARBA00023170"/>
    </source>
</evidence>